<gene>
    <name evidence="10" type="ORF">GFH32_08350</name>
</gene>
<evidence type="ECO:0000313" key="11">
    <source>
        <dbReference type="Proteomes" id="UP000326921"/>
    </source>
</evidence>
<dbReference type="EMBL" id="CP045652">
    <property type="protein sequence ID" value="QGA26337.1"/>
    <property type="molecule type" value="Genomic_DNA"/>
</dbReference>
<keyword evidence="8" id="KW-0732">Signal</keyword>
<dbReference type="PROSITE" id="PS52016">
    <property type="entry name" value="TONB_DEPENDENT_REC_3"/>
    <property type="match status" value="1"/>
</dbReference>
<protein>
    <submittedName>
        <fullName evidence="10">SusC/RagA family TonB-linked outer membrane protein</fullName>
    </submittedName>
</protein>
<evidence type="ECO:0000256" key="2">
    <source>
        <dbReference type="ARBA" id="ARBA00022448"/>
    </source>
</evidence>
<dbReference type="InterPro" id="IPR036942">
    <property type="entry name" value="Beta-barrel_TonB_sf"/>
</dbReference>
<keyword evidence="6 7" id="KW-0998">Cell outer membrane</keyword>
<evidence type="ECO:0000256" key="1">
    <source>
        <dbReference type="ARBA" id="ARBA00004571"/>
    </source>
</evidence>
<dbReference type="GO" id="GO:0009279">
    <property type="term" value="C:cell outer membrane"/>
    <property type="evidence" value="ECO:0007669"/>
    <property type="project" value="UniProtKB-SubCell"/>
</dbReference>
<feature type="domain" description="TonB-dependent receptor plug" evidence="9">
    <location>
        <begin position="127"/>
        <end position="234"/>
    </location>
</feature>
<dbReference type="InterPro" id="IPR023996">
    <property type="entry name" value="TonB-dep_OMP_SusC/RagA"/>
</dbReference>
<evidence type="ECO:0000256" key="6">
    <source>
        <dbReference type="ARBA" id="ARBA00023237"/>
    </source>
</evidence>
<evidence type="ECO:0000256" key="3">
    <source>
        <dbReference type="ARBA" id="ARBA00022452"/>
    </source>
</evidence>
<dbReference type="InterPro" id="IPR037066">
    <property type="entry name" value="Plug_dom_sf"/>
</dbReference>
<evidence type="ECO:0000256" key="8">
    <source>
        <dbReference type="SAM" id="SignalP"/>
    </source>
</evidence>
<accession>A0A5Q0Q8F4</accession>
<dbReference type="NCBIfam" id="TIGR04057">
    <property type="entry name" value="SusC_RagA_signa"/>
    <property type="match status" value="1"/>
</dbReference>
<evidence type="ECO:0000259" key="9">
    <source>
        <dbReference type="Pfam" id="PF07715"/>
    </source>
</evidence>
<dbReference type="InterPro" id="IPR039426">
    <property type="entry name" value="TonB-dep_rcpt-like"/>
</dbReference>
<sequence length="1047" mass="117924">MKKTLHFLMIVVFASFLLNAYSQGTITTKGRIVTLDGEPIAGSTIEITNVKTGTKQKVVADDAGVFTVGNLSSSASYSIRVIHLGYQEEVVNDFVVAENNNNSLLIRLKPNQSDLDEVVVIGYGTAKKKDLTGAISSIKAESLSAQAPRNVQDLLRSNAAGLQVGIGTDAKAESSVGIRGDGSLTASNNPLIVLDNVIYDGAMSDINPNDIATIDVLKDASSAAVYGSRSANGVIVITTKRGKVGKPLINVVASNGFASSANQPKILDPAGFLSFRKDYNEGRVMEEYLQKYPEMFVDPTKLGQVDQLSWYNYDQATPVTAVTADQLTTKWLSRLNFSTPEIENYFAGNITKWDDLVFQRAFQQDYNVSVSNSSEYVSQYISAGYTDREGIIVGDRYKNLRARVNVESKVTSYLTTGVNVQFASRDEGYLKANWSQMTMISPYGANHMDDLTSKYRRRPTGLDPINPFYDNAYTNREQLNQNLNAIVYAKIKLPFGIEYNVNFNPYLNWYNYYNHYSSQGENWSALGGSADRNLSKTYNWQVDNILRWNKVIQDDHKVEVTLLANAEKGQYWSTSTYAYGFTPNDNLGYHFMNAGATATVKSNDTYKTADALMGRIFYSYKDKYLLTSSVRRDGYSAFGKKNPRSLFAAVALGWVFSEEQFFDNTGLFNYGKLRFSWGENGNREIGQYAALSQMQSSLLPYLNAAGNFFTTSQIYVTTMANYNLKWERTGTYNLGLDFGLFNNRLTGALEGYVATTNDLLMERSLPNITGFSDVMSNLGRLSNRGVELTLNATPYKTEDLAWQISGNFSFNRRKIKSLYGDMISIVDEKGNVIETREADDESNQWFIGQDPDRIWAYQRDGVWQYDEADLAKPYGLQPGDFKYLDQNGDGVMNNKDKVFQGYKTPRFRWSLRNEVSYKNFDFSFVLYSYLKYYGAFQRAANTYSFPDRTSDYDFPRWTKDNPIDDYARIGSKNIGTNWVNKSFVRLENVTLSYNVPKSVLNKLEIQNLRLNLTMQNLGVLANDWSFWDPESETVTPRTINFGINLTL</sequence>
<keyword evidence="2 7" id="KW-0813">Transport</keyword>
<keyword evidence="11" id="KW-1185">Reference proteome</keyword>
<dbReference type="SUPFAM" id="SSF49464">
    <property type="entry name" value="Carboxypeptidase regulatory domain-like"/>
    <property type="match status" value="1"/>
</dbReference>
<dbReference type="Gene3D" id="2.60.40.1120">
    <property type="entry name" value="Carboxypeptidase-like, regulatory domain"/>
    <property type="match status" value="1"/>
</dbReference>
<dbReference type="Gene3D" id="2.40.170.20">
    <property type="entry name" value="TonB-dependent receptor, beta-barrel domain"/>
    <property type="match status" value="1"/>
</dbReference>
<dbReference type="Pfam" id="PF13620">
    <property type="entry name" value="CarboxypepD_reg"/>
    <property type="match status" value="1"/>
</dbReference>
<evidence type="ECO:0000256" key="5">
    <source>
        <dbReference type="ARBA" id="ARBA00023136"/>
    </source>
</evidence>
<keyword evidence="5 7" id="KW-0472">Membrane</keyword>
<name>A0A5Q0Q8F4_9SPHI</name>
<dbReference type="InterPro" id="IPR012910">
    <property type="entry name" value="Plug_dom"/>
</dbReference>
<keyword evidence="3 7" id="KW-1134">Transmembrane beta strand</keyword>
<dbReference type="InterPro" id="IPR008969">
    <property type="entry name" value="CarboxyPept-like_regulatory"/>
</dbReference>
<evidence type="ECO:0000313" key="10">
    <source>
        <dbReference type="EMBL" id="QGA26337.1"/>
    </source>
</evidence>
<dbReference type="NCBIfam" id="TIGR04056">
    <property type="entry name" value="OMP_RagA_SusC"/>
    <property type="match status" value="1"/>
</dbReference>
<dbReference type="KEGG" id="sphe:GFH32_08350"/>
<dbReference type="AlphaFoldDB" id="A0A5Q0Q8F4"/>
<evidence type="ECO:0000256" key="4">
    <source>
        <dbReference type="ARBA" id="ARBA00022692"/>
    </source>
</evidence>
<dbReference type="Pfam" id="PF07715">
    <property type="entry name" value="Plug"/>
    <property type="match status" value="1"/>
</dbReference>
<dbReference type="InterPro" id="IPR023997">
    <property type="entry name" value="TonB-dep_OMP_SusC/RagA_CS"/>
</dbReference>
<comment type="subcellular location">
    <subcellularLocation>
        <location evidence="1 7">Cell outer membrane</location>
        <topology evidence="1 7">Multi-pass membrane protein</topology>
    </subcellularLocation>
</comment>
<feature type="chain" id="PRO_5025023308" evidence="8">
    <location>
        <begin position="21"/>
        <end position="1047"/>
    </location>
</feature>
<dbReference type="RefSeq" id="WP_153511090.1">
    <property type="nucleotide sequence ID" value="NZ_CP045652.1"/>
</dbReference>
<comment type="similarity">
    <text evidence="7">Belongs to the TonB-dependent receptor family.</text>
</comment>
<reference evidence="10 11" key="1">
    <citation type="submission" date="2019-10" db="EMBL/GenBank/DDBJ databases">
        <authorList>
            <person name="Dong K."/>
        </authorList>
    </citation>
    <scope>NUCLEOTIDE SEQUENCE [LARGE SCALE GENOMIC DNA]</scope>
    <source>
        <strain evidence="11">dk4302</strain>
    </source>
</reference>
<dbReference type="Gene3D" id="2.170.130.10">
    <property type="entry name" value="TonB-dependent receptor, plug domain"/>
    <property type="match status" value="1"/>
</dbReference>
<evidence type="ECO:0000256" key="7">
    <source>
        <dbReference type="PROSITE-ProRule" id="PRU01360"/>
    </source>
</evidence>
<organism evidence="10 11">
    <name type="scientific">Sphingobacterium zhuxiongii</name>
    <dbReference type="NCBI Taxonomy" id="2662364"/>
    <lineage>
        <taxon>Bacteria</taxon>
        <taxon>Pseudomonadati</taxon>
        <taxon>Bacteroidota</taxon>
        <taxon>Sphingobacteriia</taxon>
        <taxon>Sphingobacteriales</taxon>
        <taxon>Sphingobacteriaceae</taxon>
        <taxon>Sphingobacterium</taxon>
    </lineage>
</organism>
<dbReference type="SUPFAM" id="SSF56935">
    <property type="entry name" value="Porins"/>
    <property type="match status" value="1"/>
</dbReference>
<proteinExistence type="inferred from homology"/>
<feature type="signal peptide" evidence="8">
    <location>
        <begin position="1"/>
        <end position="20"/>
    </location>
</feature>
<dbReference type="Proteomes" id="UP000326921">
    <property type="component" value="Chromosome"/>
</dbReference>
<keyword evidence="4 7" id="KW-0812">Transmembrane</keyword>